<feature type="domain" description="Cytochrome c" evidence="5">
    <location>
        <begin position="41"/>
        <end position="118"/>
    </location>
</feature>
<proteinExistence type="predicted"/>
<evidence type="ECO:0000256" key="3">
    <source>
        <dbReference type="ARBA" id="ARBA00023004"/>
    </source>
</evidence>
<dbReference type="InterPro" id="IPR013427">
    <property type="entry name" value="Haem-bd_dom_put"/>
</dbReference>
<gene>
    <name evidence="6" type="ORF">DF168_00620</name>
</gene>
<dbReference type="GO" id="GO:0046872">
    <property type="term" value="F:metal ion binding"/>
    <property type="evidence" value="ECO:0007669"/>
    <property type="project" value="UniProtKB-KW"/>
</dbReference>
<dbReference type="KEGG" id="mtar:DF168_00620"/>
<dbReference type="PANTHER" id="PTHR33751:SF1">
    <property type="entry name" value="CBB3-TYPE CYTOCHROME C OXIDASE SUBUNIT FIXP"/>
    <property type="match status" value="1"/>
</dbReference>
<keyword evidence="3 4" id="KW-0408">Iron</keyword>
<evidence type="ECO:0000256" key="2">
    <source>
        <dbReference type="ARBA" id="ARBA00022723"/>
    </source>
</evidence>
<dbReference type="Proteomes" id="UP000247465">
    <property type="component" value="Chromosome"/>
</dbReference>
<evidence type="ECO:0000259" key="5">
    <source>
        <dbReference type="PROSITE" id="PS51007"/>
    </source>
</evidence>
<dbReference type="Gene3D" id="1.10.760.10">
    <property type="entry name" value="Cytochrome c-like domain"/>
    <property type="match status" value="2"/>
</dbReference>
<organism evidence="6 7">
    <name type="scientific">Candidatus Moanibacter tarae</name>
    <dbReference type="NCBI Taxonomy" id="2200854"/>
    <lineage>
        <taxon>Bacteria</taxon>
        <taxon>Pseudomonadati</taxon>
        <taxon>Verrucomicrobiota</taxon>
        <taxon>Opitutia</taxon>
        <taxon>Puniceicoccales</taxon>
        <taxon>Puniceicoccales incertae sedis</taxon>
        <taxon>Candidatus Moanibacter</taxon>
    </lineage>
</organism>
<dbReference type="EMBL" id="CP029803">
    <property type="protein sequence ID" value="AWT59431.1"/>
    <property type="molecule type" value="Genomic_DNA"/>
</dbReference>
<dbReference type="Pfam" id="PF13442">
    <property type="entry name" value="Cytochrome_CBB3"/>
    <property type="match status" value="1"/>
</dbReference>
<evidence type="ECO:0000256" key="1">
    <source>
        <dbReference type="ARBA" id="ARBA00022617"/>
    </source>
</evidence>
<dbReference type="InterPro" id="IPR050597">
    <property type="entry name" value="Cytochrome_c_Oxidase_Subunit"/>
</dbReference>
<feature type="domain" description="Cytochrome c" evidence="5">
    <location>
        <begin position="168"/>
        <end position="309"/>
    </location>
</feature>
<evidence type="ECO:0000256" key="4">
    <source>
        <dbReference type="PROSITE-ProRule" id="PRU00433"/>
    </source>
</evidence>
<evidence type="ECO:0000313" key="6">
    <source>
        <dbReference type="EMBL" id="AWT59431.1"/>
    </source>
</evidence>
<dbReference type="GO" id="GO:0009055">
    <property type="term" value="F:electron transfer activity"/>
    <property type="evidence" value="ECO:0007669"/>
    <property type="project" value="InterPro"/>
</dbReference>
<evidence type="ECO:0000313" key="7">
    <source>
        <dbReference type="Proteomes" id="UP000247465"/>
    </source>
</evidence>
<dbReference type="NCBIfam" id="TIGR02603">
    <property type="entry name" value="CxxCH_TIGR02603"/>
    <property type="match status" value="1"/>
</dbReference>
<protein>
    <recommendedName>
        <fullName evidence="5">Cytochrome c domain-containing protein</fullName>
    </recommendedName>
</protein>
<dbReference type="PROSITE" id="PS51007">
    <property type="entry name" value="CYTC"/>
    <property type="match status" value="2"/>
</dbReference>
<reference evidence="6 7" key="1">
    <citation type="submission" date="2018-06" db="EMBL/GenBank/DDBJ databases">
        <title>Draft Genome Sequence of a Novel Marine Bacterium Related to the Verrucomicrobia.</title>
        <authorList>
            <person name="Vosseberg J."/>
            <person name="Martijn J."/>
            <person name="Ettema T.J.G."/>
        </authorList>
    </citation>
    <scope>NUCLEOTIDE SEQUENCE [LARGE SCALE GENOMIC DNA]</scope>
    <source>
        <strain evidence="6">TARA_B100001123</strain>
    </source>
</reference>
<dbReference type="InterPro" id="IPR009056">
    <property type="entry name" value="Cyt_c-like_dom"/>
</dbReference>
<sequence length="322" mass="35652">MGKRSRDKVYSSYIKLVLTLLIWIPLQANGSEHKVSLSDIDIINKGRKLFAQSCSVGYCHGKEGRAGRGPRLRGKTWDREYLYRVILKGIPKTAMPGWEGKLSHEEILTLVAYIGTISSVGGNEPGVSNSIKTGEKTLFTNGVKNVKERFKLAGKINVVAKTAAKIVGNSGRGRELFFNVMDDMNCAVCHRIEDKGASIGFGLIRIADNSPRQIFRDIVLPSQRVEEAGRLSSLVMKDGEEFKVLMVGESPTRLRVFDISSFPPVTRSVKKEEIRSLMATGRSAMPDSYAHRYTLQQLLDLVAFIKSKGSSSDSLVTLRDIL</sequence>
<keyword evidence="2 4" id="KW-0479">Metal-binding</keyword>
<accession>A0A2Z4ABY7</accession>
<dbReference type="InterPro" id="IPR036909">
    <property type="entry name" value="Cyt_c-like_dom_sf"/>
</dbReference>
<dbReference type="SUPFAM" id="SSF46626">
    <property type="entry name" value="Cytochrome c"/>
    <property type="match status" value="2"/>
</dbReference>
<keyword evidence="1 4" id="KW-0349">Heme</keyword>
<name>A0A2Z4ABY7_9BACT</name>
<dbReference type="PANTHER" id="PTHR33751">
    <property type="entry name" value="CBB3-TYPE CYTOCHROME C OXIDASE SUBUNIT FIXP"/>
    <property type="match status" value="1"/>
</dbReference>
<dbReference type="GO" id="GO:0020037">
    <property type="term" value="F:heme binding"/>
    <property type="evidence" value="ECO:0007669"/>
    <property type="project" value="InterPro"/>
</dbReference>
<dbReference type="AlphaFoldDB" id="A0A2Z4ABY7"/>